<dbReference type="AlphaFoldDB" id="A0A0D0D5I4"/>
<dbReference type="InParanoid" id="A0A0D0D5I4"/>
<evidence type="ECO:0000313" key="3">
    <source>
        <dbReference type="Proteomes" id="UP000054538"/>
    </source>
</evidence>
<dbReference type="OrthoDB" id="4743193at2759"/>
<organism evidence="2 3">
    <name type="scientific">Paxillus rubicundulus Ve08.2h10</name>
    <dbReference type="NCBI Taxonomy" id="930991"/>
    <lineage>
        <taxon>Eukaryota</taxon>
        <taxon>Fungi</taxon>
        <taxon>Dikarya</taxon>
        <taxon>Basidiomycota</taxon>
        <taxon>Agaricomycotina</taxon>
        <taxon>Agaricomycetes</taxon>
        <taxon>Agaricomycetidae</taxon>
        <taxon>Boletales</taxon>
        <taxon>Paxilineae</taxon>
        <taxon>Paxillaceae</taxon>
        <taxon>Paxillus</taxon>
    </lineage>
</organism>
<feature type="region of interest" description="Disordered" evidence="1">
    <location>
        <begin position="119"/>
        <end position="153"/>
    </location>
</feature>
<evidence type="ECO:0000256" key="1">
    <source>
        <dbReference type="SAM" id="MobiDB-lite"/>
    </source>
</evidence>
<keyword evidence="3" id="KW-1185">Reference proteome</keyword>
<protein>
    <submittedName>
        <fullName evidence="2">Uncharacterized protein</fullName>
    </submittedName>
</protein>
<dbReference type="EMBL" id="KN831210">
    <property type="protein sequence ID" value="KIK72120.1"/>
    <property type="molecule type" value="Genomic_DNA"/>
</dbReference>
<evidence type="ECO:0000313" key="2">
    <source>
        <dbReference type="EMBL" id="KIK72120.1"/>
    </source>
</evidence>
<accession>A0A0D0D5I4</accession>
<reference evidence="3" key="2">
    <citation type="submission" date="2015-01" db="EMBL/GenBank/DDBJ databases">
        <title>Evolutionary Origins and Diversification of the Mycorrhizal Mutualists.</title>
        <authorList>
            <consortium name="DOE Joint Genome Institute"/>
            <consortium name="Mycorrhizal Genomics Consortium"/>
            <person name="Kohler A."/>
            <person name="Kuo A."/>
            <person name="Nagy L.G."/>
            <person name="Floudas D."/>
            <person name="Copeland A."/>
            <person name="Barry K.W."/>
            <person name="Cichocki N."/>
            <person name="Veneault-Fourrey C."/>
            <person name="LaButti K."/>
            <person name="Lindquist E.A."/>
            <person name="Lipzen A."/>
            <person name="Lundell T."/>
            <person name="Morin E."/>
            <person name="Murat C."/>
            <person name="Riley R."/>
            <person name="Ohm R."/>
            <person name="Sun H."/>
            <person name="Tunlid A."/>
            <person name="Henrissat B."/>
            <person name="Grigoriev I.V."/>
            <person name="Hibbett D.S."/>
            <person name="Martin F."/>
        </authorList>
    </citation>
    <scope>NUCLEOTIDE SEQUENCE [LARGE SCALE GENOMIC DNA]</scope>
    <source>
        <strain evidence="3">Ve08.2h10</strain>
    </source>
</reference>
<proteinExistence type="predicted"/>
<dbReference type="HOGENOM" id="CLU_115516_0_0_1"/>
<gene>
    <name evidence="2" type="ORF">PAXRUDRAFT_836529</name>
</gene>
<reference evidence="2 3" key="1">
    <citation type="submission" date="2014-04" db="EMBL/GenBank/DDBJ databases">
        <authorList>
            <consortium name="DOE Joint Genome Institute"/>
            <person name="Kuo A."/>
            <person name="Kohler A."/>
            <person name="Jargeat P."/>
            <person name="Nagy L.G."/>
            <person name="Floudas D."/>
            <person name="Copeland A."/>
            <person name="Barry K.W."/>
            <person name="Cichocki N."/>
            <person name="Veneault-Fourrey C."/>
            <person name="LaButti K."/>
            <person name="Lindquist E.A."/>
            <person name="Lipzen A."/>
            <person name="Lundell T."/>
            <person name="Morin E."/>
            <person name="Murat C."/>
            <person name="Sun H."/>
            <person name="Tunlid A."/>
            <person name="Henrissat B."/>
            <person name="Grigoriev I.V."/>
            <person name="Hibbett D.S."/>
            <person name="Martin F."/>
            <person name="Nordberg H.P."/>
            <person name="Cantor M.N."/>
            <person name="Hua S.X."/>
        </authorList>
    </citation>
    <scope>NUCLEOTIDE SEQUENCE [LARGE SCALE GENOMIC DNA]</scope>
    <source>
        <strain evidence="2 3">Ve08.2h10</strain>
    </source>
</reference>
<dbReference type="Proteomes" id="UP000054538">
    <property type="component" value="Unassembled WGS sequence"/>
</dbReference>
<name>A0A0D0D5I4_9AGAM</name>
<sequence length="171" mass="19198">MAQSTLTDNAVQICRQLRNNENSRVETVSWALVVMQEELCDEVSELSLGKHGLHFKVLTATAEQLELAFMDELATKMQVVSPALWSLSMALLDSRDGRRRRMSDGSALKMFEQDEMDLGELGGDDLRRGRDDEESSDGGGFEKHPKKRQRRAGERNVALLRIKSVAAISIY</sequence>